<keyword evidence="4" id="KW-0597">Phosphoprotein</keyword>
<dbReference type="InterPro" id="IPR020841">
    <property type="entry name" value="PKS_Beta-ketoAc_synthase_dom"/>
</dbReference>
<dbReference type="Gene3D" id="3.40.366.10">
    <property type="entry name" value="Malonyl-Coenzyme A Acyl Carrier Protein, domain 2"/>
    <property type="match status" value="2"/>
</dbReference>
<dbReference type="InterPro" id="IPR050091">
    <property type="entry name" value="PKS_NRPS_Biosynth_Enz"/>
</dbReference>
<dbReference type="SUPFAM" id="SSF52777">
    <property type="entry name" value="CoA-dependent acyltransferases"/>
    <property type="match status" value="2"/>
</dbReference>
<dbReference type="Gene3D" id="3.30.70.3290">
    <property type="match status" value="4"/>
</dbReference>
<dbReference type="WBParaSite" id="SMUV_0000919301-mRNA-1">
    <property type="protein sequence ID" value="SMUV_0000919301-mRNA-1"/>
    <property type="gene ID" value="SMUV_0000919301"/>
</dbReference>
<dbReference type="InterPro" id="IPR023213">
    <property type="entry name" value="CAT-like_dom_sf"/>
</dbReference>
<dbReference type="Pfam" id="PF16197">
    <property type="entry name" value="KAsynt_C_assoc"/>
    <property type="match status" value="1"/>
</dbReference>
<dbReference type="InterPro" id="IPR016035">
    <property type="entry name" value="Acyl_Trfase/lysoPLipase"/>
</dbReference>
<dbReference type="InterPro" id="IPR049551">
    <property type="entry name" value="PKS_DH_C"/>
</dbReference>
<dbReference type="Proteomes" id="UP000046393">
    <property type="component" value="Unplaced"/>
</dbReference>
<keyword evidence="3" id="KW-0596">Phosphopantetheine</keyword>
<dbReference type="InterPro" id="IPR014031">
    <property type="entry name" value="Ketoacyl_synth_C"/>
</dbReference>
<keyword evidence="5" id="KW-0808">Transferase</keyword>
<dbReference type="Gene3D" id="3.10.129.110">
    <property type="entry name" value="Polyketide synthase dehydratase"/>
    <property type="match status" value="1"/>
</dbReference>
<evidence type="ECO:0000256" key="6">
    <source>
        <dbReference type="ARBA" id="ARBA00044883"/>
    </source>
</evidence>
<dbReference type="Gene3D" id="3.30.70.250">
    <property type="entry name" value="Malonyl-CoA ACP transacylase, ACP-binding"/>
    <property type="match status" value="1"/>
</dbReference>
<evidence type="ECO:0000259" key="9">
    <source>
        <dbReference type="PROSITE" id="PS52004"/>
    </source>
</evidence>
<dbReference type="SMART" id="SM00823">
    <property type="entry name" value="PKS_PP"/>
    <property type="match status" value="3"/>
</dbReference>
<dbReference type="Gene3D" id="3.40.50.1820">
    <property type="entry name" value="alpha/beta hydrolase"/>
    <property type="match status" value="1"/>
</dbReference>
<dbReference type="STRING" id="451379.A0A0N5AWA3"/>
<dbReference type="InterPro" id="IPR001242">
    <property type="entry name" value="Condensation_dom"/>
</dbReference>
<dbReference type="PROSITE" id="PS00012">
    <property type="entry name" value="PHOSPHOPANTETHEINE"/>
    <property type="match status" value="1"/>
</dbReference>
<dbReference type="InterPro" id="IPR020845">
    <property type="entry name" value="AMP-binding_CS"/>
</dbReference>
<protein>
    <recommendedName>
        <fullName evidence="2">Fatty acid synthase</fullName>
        <ecNumber evidence="1">2.3.1.85</ecNumber>
    </recommendedName>
</protein>
<dbReference type="InterPro" id="IPR042099">
    <property type="entry name" value="ANL_N_sf"/>
</dbReference>
<dbReference type="InterPro" id="IPR045851">
    <property type="entry name" value="AMP-bd_C_sf"/>
</dbReference>
<dbReference type="InterPro" id="IPR014030">
    <property type="entry name" value="Ketoacyl_synth_N"/>
</dbReference>
<evidence type="ECO:0000256" key="1">
    <source>
        <dbReference type="ARBA" id="ARBA00012873"/>
    </source>
</evidence>
<dbReference type="SUPFAM" id="SSF51735">
    <property type="entry name" value="NAD(P)-binding Rossmann-fold domains"/>
    <property type="match status" value="3"/>
</dbReference>
<dbReference type="Gene3D" id="3.30.559.10">
    <property type="entry name" value="Chloramphenicol acetyltransferase-like domain"/>
    <property type="match status" value="1"/>
</dbReference>
<evidence type="ECO:0000256" key="5">
    <source>
        <dbReference type="ARBA" id="ARBA00022679"/>
    </source>
</evidence>
<name>A0A0N5AWA3_9BILA</name>
<dbReference type="InterPro" id="IPR018201">
    <property type="entry name" value="Ketoacyl_synth_AS"/>
</dbReference>
<proteinExistence type="predicted"/>
<dbReference type="Pfam" id="PF00501">
    <property type="entry name" value="AMP-binding"/>
    <property type="match status" value="1"/>
</dbReference>
<evidence type="ECO:0000313" key="11">
    <source>
        <dbReference type="WBParaSite" id="SMUV_0000919301-mRNA-1"/>
    </source>
</evidence>
<dbReference type="InterPro" id="IPR036291">
    <property type="entry name" value="NAD(P)-bd_dom_sf"/>
</dbReference>
<evidence type="ECO:0000259" key="8">
    <source>
        <dbReference type="PROSITE" id="PS50075"/>
    </source>
</evidence>
<dbReference type="Gene3D" id="3.30.300.30">
    <property type="match status" value="1"/>
</dbReference>
<dbReference type="InterPro" id="IPR029058">
    <property type="entry name" value="AB_hydrolase_fold"/>
</dbReference>
<dbReference type="SMART" id="SM00827">
    <property type="entry name" value="PKS_AT"/>
    <property type="match status" value="2"/>
</dbReference>
<keyword evidence="10" id="KW-1185">Reference proteome</keyword>
<dbReference type="GO" id="GO:0044550">
    <property type="term" value="P:secondary metabolite biosynthetic process"/>
    <property type="evidence" value="ECO:0007669"/>
    <property type="project" value="UniProtKB-ARBA"/>
</dbReference>
<dbReference type="InterPro" id="IPR000873">
    <property type="entry name" value="AMP-dep_synth/lig_dom"/>
</dbReference>
<dbReference type="GO" id="GO:0006633">
    <property type="term" value="P:fatty acid biosynthetic process"/>
    <property type="evidence" value="ECO:0007669"/>
    <property type="project" value="InterPro"/>
</dbReference>
<dbReference type="SUPFAM" id="SSF56801">
    <property type="entry name" value="Acetyl-CoA synthetase-like"/>
    <property type="match status" value="1"/>
</dbReference>
<dbReference type="InterPro" id="IPR042104">
    <property type="entry name" value="PKS_dehydratase_sf"/>
</dbReference>
<dbReference type="InterPro" id="IPR036736">
    <property type="entry name" value="ACP-like_sf"/>
</dbReference>
<organism evidence="10 11">
    <name type="scientific">Syphacia muris</name>
    <dbReference type="NCBI Taxonomy" id="451379"/>
    <lineage>
        <taxon>Eukaryota</taxon>
        <taxon>Metazoa</taxon>
        <taxon>Ecdysozoa</taxon>
        <taxon>Nematoda</taxon>
        <taxon>Chromadorea</taxon>
        <taxon>Rhabditida</taxon>
        <taxon>Spirurina</taxon>
        <taxon>Oxyuridomorpha</taxon>
        <taxon>Oxyuroidea</taxon>
        <taxon>Oxyuridae</taxon>
        <taxon>Syphacia</taxon>
    </lineage>
</organism>
<dbReference type="InterPro" id="IPR020806">
    <property type="entry name" value="PKS_PP-bd"/>
</dbReference>
<feature type="domain" description="Carrier" evidence="8">
    <location>
        <begin position="3688"/>
        <end position="3763"/>
    </location>
</feature>
<dbReference type="SMART" id="SM00822">
    <property type="entry name" value="PKS_KR"/>
    <property type="match status" value="3"/>
</dbReference>
<dbReference type="SUPFAM" id="SSF53901">
    <property type="entry name" value="Thiolase-like"/>
    <property type="match status" value="3"/>
</dbReference>
<feature type="domain" description="Carrier" evidence="8">
    <location>
        <begin position="1191"/>
        <end position="1272"/>
    </location>
</feature>
<dbReference type="Pfam" id="PF00668">
    <property type="entry name" value="Condensation"/>
    <property type="match status" value="1"/>
</dbReference>
<dbReference type="InterPro" id="IPR009081">
    <property type="entry name" value="PP-bd_ACP"/>
</dbReference>
<dbReference type="InterPro" id="IPR032821">
    <property type="entry name" value="PKS_assoc"/>
</dbReference>
<dbReference type="InterPro" id="IPR057326">
    <property type="entry name" value="KR_dom"/>
</dbReference>
<dbReference type="Gene3D" id="3.30.559.30">
    <property type="entry name" value="Nonribosomal peptide synthetase, condensation domain"/>
    <property type="match status" value="1"/>
</dbReference>
<dbReference type="PANTHER" id="PTHR43775:SF51">
    <property type="entry name" value="INACTIVE PHENOLPHTHIOCEROL SYNTHESIS POLYKETIDE SYNTHASE TYPE I PKS1-RELATED"/>
    <property type="match status" value="1"/>
</dbReference>
<dbReference type="Pfam" id="PF02801">
    <property type="entry name" value="Ketoacyl-synt_C"/>
    <property type="match status" value="3"/>
</dbReference>
<dbReference type="PROSITE" id="PS00455">
    <property type="entry name" value="AMP_BINDING"/>
    <property type="match status" value="1"/>
</dbReference>
<feature type="region of interest" description="Disordered" evidence="7">
    <location>
        <begin position="3189"/>
        <end position="3213"/>
    </location>
</feature>
<dbReference type="InterPro" id="IPR013968">
    <property type="entry name" value="PKS_KR"/>
</dbReference>
<comment type="catalytic activity">
    <reaction evidence="6">
        <text>acetyl-CoA + n malonyl-CoA + 2n NADPH + 2n H(+) = a long-chain fatty acid + (n+1) CoA + n CO2 + 2n NADP(+).</text>
        <dbReference type="EC" id="2.3.1.85"/>
    </reaction>
</comment>
<dbReference type="GO" id="GO:0004315">
    <property type="term" value="F:3-oxoacyl-[acyl-carrier-protein] synthase activity"/>
    <property type="evidence" value="ECO:0007669"/>
    <property type="project" value="InterPro"/>
</dbReference>
<dbReference type="Pfam" id="PF00550">
    <property type="entry name" value="PP-binding"/>
    <property type="match status" value="5"/>
</dbReference>
<dbReference type="Pfam" id="PF00109">
    <property type="entry name" value="ketoacyl-synt"/>
    <property type="match status" value="3"/>
</dbReference>
<feature type="domain" description="Ketosynthase family 3 (KS3)" evidence="9">
    <location>
        <begin position="3804"/>
        <end position="4209"/>
    </location>
</feature>
<feature type="domain" description="Carrier" evidence="8">
    <location>
        <begin position="1738"/>
        <end position="1817"/>
    </location>
</feature>
<dbReference type="Gene3D" id="3.40.50.720">
    <property type="entry name" value="NAD(P)-binding Rossmann-like Domain"/>
    <property type="match status" value="3"/>
</dbReference>
<reference evidence="11" key="1">
    <citation type="submission" date="2016-04" db="UniProtKB">
        <authorList>
            <consortium name="WormBaseParasite"/>
        </authorList>
    </citation>
    <scope>IDENTIFICATION</scope>
</reference>
<dbReference type="Gene3D" id="1.10.1200.10">
    <property type="entry name" value="ACP-like"/>
    <property type="match status" value="4"/>
</dbReference>
<evidence type="ECO:0000256" key="3">
    <source>
        <dbReference type="ARBA" id="ARBA00022450"/>
    </source>
</evidence>
<feature type="compositionally biased region" description="Polar residues" evidence="7">
    <location>
        <begin position="3198"/>
        <end position="3213"/>
    </location>
</feature>
<evidence type="ECO:0000313" key="10">
    <source>
        <dbReference type="Proteomes" id="UP000046393"/>
    </source>
</evidence>
<evidence type="ECO:0000256" key="2">
    <source>
        <dbReference type="ARBA" id="ARBA00018769"/>
    </source>
</evidence>
<accession>A0A0N5AWA3</accession>
<dbReference type="Pfam" id="PF00698">
    <property type="entry name" value="Acyl_transf_1"/>
    <property type="match status" value="2"/>
</dbReference>
<dbReference type="Gene3D" id="3.40.50.12780">
    <property type="entry name" value="N-terminal domain of ligase-like"/>
    <property type="match status" value="1"/>
</dbReference>
<dbReference type="Pfam" id="PF14765">
    <property type="entry name" value="PS-DH"/>
    <property type="match status" value="1"/>
</dbReference>
<dbReference type="SUPFAM" id="SSF47336">
    <property type="entry name" value="ACP-like"/>
    <property type="match status" value="5"/>
</dbReference>
<dbReference type="CDD" id="cd00833">
    <property type="entry name" value="PKS"/>
    <property type="match status" value="3"/>
</dbReference>
<dbReference type="EC" id="2.3.1.85" evidence="1"/>
<evidence type="ECO:0000256" key="7">
    <source>
        <dbReference type="SAM" id="MobiDB-lite"/>
    </source>
</evidence>
<dbReference type="PROSITE" id="PS52004">
    <property type="entry name" value="KS3_2"/>
    <property type="match status" value="3"/>
</dbReference>
<dbReference type="InterPro" id="IPR001227">
    <property type="entry name" value="Ac_transferase_dom_sf"/>
</dbReference>
<dbReference type="Pfam" id="PF08659">
    <property type="entry name" value="KR"/>
    <property type="match status" value="3"/>
</dbReference>
<dbReference type="GO" id="GO:0004312">
    <property type="term" value="F:fatty acid synthase activity"/>
    <property type="evidence" value="ECO:0007669"/>
    <property type="project" value="UniProtKB-EC"/>
</dbReference>
<dbReference type="GO" id="GO:0031177">
    <property type="term" value="F:phosphopantetheine binding"/>
    <property type="evidence" value="ECO:0007669"/>
    <property type="project" value="InterPro"/>
</dbReference>
<dbReference type="InterPro" id="IPR006162">
    <property type="entry name" value="Ppantetheine_attach_site"/>
</dbReference>
<dbReference type="InterPro" id="IPR016039">
    <property type="entry name" value="Thiolase-like"/>
</dbReference>
<dbReference type="InterPro" id="IPR014043">
    <property type="entry name" value="Acyl_transferase_dom"/>
</dbReference>
<dbReference type="PROSITE" id="PS00606">
    <property type="entry name" value="KS3_1"/>
    <property type="match status" value="1"/>
</dbReference>
<sequence>MIKQFSGRKTNNHQSGCNSCFKCEIRLDTSKYLLGHQIYGNGYTNLDDCQLMDVLLDGALQSIVLVSVVLASNSSDTVSKVYVPFYFESLDIYSAQQHNKQIRNTVNFQYSITDNSIIGQFALSSAKYDISGKVCFRRLDTAQFICTSISSSSLRSLSNYRRTYMPKVQLLDEQKPAEIIILSSACRLPSTIDDLSDFWEALKIGRIPSVKVPYNRIAGRDNLLKDNYGSNIENANILMKDISKFDAKFFGISRSESEKLDPQQRLLLECVYECMENAGLKNLNDTGMFIGYMGTEYDEVLRSKHCDTDVFSMLGYSSFATSGRLNYCFNSNAPAVTVDTACSSSLVALNMAINALRNSDCKMAIVAGVNLVLTEKGLGQRSNGKMLSRDALCKSFDAQANGYGRSDGCAAVLLTIAPAEEKLSGTTFTVIDCCRVNHGGRSISFTAPNSGAQEQLIKRCLSYSSSTNCISYWEAHGTGTKLGDAVEYGVLSKCLAPCTVGTVKATIGHTEAAAGITSLMKVLLQLKHNYIPVHLHFSSPGTAIDGKHRLPVIGEECLYSVSAVGLSSFGISGTNSVVIAHKKTHSPVTTIFSASNPANLVHRYIIYPLSAASRQSLFNMVNKAIKMLQTSRLTSSMLCALSVHCRNYMFQERAVIIPGKPLKIIFSKINSNKDNKINVNVDISTRSLAAVICYSNSSCRRLVSYFCQAVKLLQTALLISDNSDRNLIDLKGKSNSKKLIKASTILGKKHSIILYRLGMQLSMLIFLKKLGVCINNIYFKKKTSLLPLWIFASYNPESQASCINASGISTSLASLYYDKSPEAAFNRLSTETAHKHNGQVRNERRTNTLKFSKLLRSSSFVELQIRLSALYLRGTNINWDLLYSKPIENIALPNYSFQRKTYWPSKLKRSYDNKFIGRIISKTKCKVTFQNCITRINHGWIFESYSTTSSFYIPYSFWICSIFAVAKWSLKIKNLPVNYEFKTITIKKCPVNEDFWMTATIEHTKSNKYHIALYVNDKTMASAEFSGCIRAKNGRNKLTGKHSLQAVSNFYHNLRCYGHQYTGQLQTITHFQAAPLIYKSTANYNFKDVCMFEAALQVALANSKLITASADKIVIAAIQSSSMPTSTVYIKWNDKTMDIYNDERKHFCEIDLLTSSNDSIYQRYPINTSIIKQTIKKSTKTTTAVKTKDSESIDQILQKLQRAISDVVPASIIFDNDVLSAPLTSIGLDSLMMSDLINRLTKQYFPKLNMNVIDLLEQPNIKAIAKCIHSKIHSNVTTNTEVSAVNLNANAESANDIRISPPITSLIYFEKRLTQMYPSSKHCATLLSKSTSRKNTITFKNKFSGSCVYSDGQKQAFSCEREIEKVFEKFFIQQSIHYVKYNFCNNIPLDHMSGILLNLAKYLIAAKVQVTFINGNNGTTANAFADGFFKSFAAEYYPQIKCRHNILLTAAEEYSIKQQKVLDGNNSESEHWLITGGVSGIGWQMAKWLMDRPNIRCLTLIGRRKVSEEQRMELQRIRQSVTINIIQCDISILKDVDVTVKSLCHNVTGIIHSAGIKADALVRSQTEERFTDVLQAKYYGLLNLLKSIEINGHHPKKLVVNSSIAAVLGNCGQSNYTAVSSLVDEYITQLNVVGLSTTIINWGNWLETGMALSANEQLKLLGFYGLSNLDAEKCWKWIIDSGCKKVTVANIDVGKLLLKRQDLRPIFTINTNSDDVMESTTKPKLQQKLNNLNNKQNVSRKNILEEISRILEELCKIKITASDYNTGFMELGLDSLKLYKFVTKLQQIYDFNRSINILFVFENPTISKISLAIEKLFKGGLFQKNDQIGTHYDSFFPETAVTKMYAAFYSSNSYLRVKNLINQIEETDKNVFVFQNPQFIHYVKFACFASTRHQLIEKLKLRLQHKSKQQLIKPTVSFLFPGQGSQVWNMGRQLLAIFPVFRHYFLKTLKIAQNYLPNDSLSMIRILYDWSERNALNRTEYTQPILFCFCYALAKYLNYLGIYPDYYVGHSITELVSVTLNKMISVKQAIRVVVERGAAMARSFDTGGLLVTNYSAAKKLTKASGASVALINTTKQVVLVGTKPQLNQCIKLARRNSYPVTLLDDHYPFHSALMNCGGALDSFKDVCNEIRFRKPQAENIVSNLDGKLLKKVDTNYMLRQLTSPVQFLECIKTLKSLGVNLWLEIGPGETITSLIRQEFQDTHAISLLHNAGTETESFFNTLIKLANAGCVVNWDRIYAQIHISNKVSYCSMPSKQHKKVHFPLRNQHQLQSSPLLPAAFCIYIFLKQSIHTCNQDYFPQTVIMDFTLQKPLPSDMQVLTLTLKRQTREMTLSKNGVEYSRCIVGSLNQHRNITAMSGSSTKKYQYLDHNEFYEYQRKNGLQYGPEFAVLREIRRTECDVEAKIATPTQPTVIIDAALQALAAIIFDTANNTVYLPVHIDFVLYDFSGNLQLADISVFGQITEHTATKIRGNVSVWQREKIICYCYNVVGIAKIVKPMSSEFKTQQLSLSNKKINSTFQSASENFKPEVFKSYKHNTSIKEVSRIHDEINVLGCACILNDSIQDNRTFWNNLKSSNIKSHINNCSKLERSIQNDIDKRYTDNYFFGITPSEAKFIDPQQRLMLQLAYKALEDAGIQTLDVDTGVFIGVSSNEFAHKIYSESNFSSHHLGAGTNSSALAGRISYFLNVNGPSIVVDTACSSFGSALILAYDSIRNGRCKMAFVGAVNVILNSRTNDVLRKSGMLSIDGICKTFDSDANGYVRSEGVGMILIASASHQVQSMRPYATILDGQILHSGKTAGITVPKYAVEESLMTTVLKNCFPESVDQMELHATGTKLGDRIEICAAMSAVKQVSRNSSPYFTSVKSFVGHCEAAAGFFSLLSGLMAIQNRYIAPVMHFRVLNNEIRANNFQIPIIGAEVQHPLQVSVNNFGFTGTATCFGLKAYDKSNVKSKHTVKQAYIIVLSAKTARSVHQMKQMLCHFIEETDSSLAEVSAATLLHRIHHRQYRVALLNGQHRRQSVVISASKKQRLLPIAYQLQRKTLSIKPSIIFYEKIKSSEMLADLLAKITGAKPIVISSVTATGSSKVIEKVEKVTTSPDDFAHKPICQGQQRPLLLIKLSDLSIRSKHSKTLSKCSNFYGRLQNVLATAYVHGYDINWKYCAKNIDNRIHLPSYVFEQNLCWPFANEDSSSNSDAKDEQMNPSKDGTVSGNSSIQQQHNYQTNQLNHTGTTVNELQKSDSFRNIQYFQRTLVSCPLKNASRQQKFICINFPNDNNFENTLCSVQLTKNDDWIRLQATITQLSCVNLLYNWRCSLNNIKVVVKNCLTIIKLWHLLEKCCSIIGVKHGYITVYNYDNGNSALGIRSIVGNEATALLRTLASERKNHIYRYIKTDTFCSAVVEDEVSTVEGEYDCVVYKDQRRYVERLQQLSVSSAKPPAKQLNTVLFTGGIRGINRILLQRLNPKQAIFITRTKPNESSLDELRRQIQTKIIIVIANCADTSNLQAIFQCYCPIDAVFHCAGLVQNKLAINLTKNDFYDVFVPKITAIKILIKLCKKYKVNELVAFSSIAATFGSAGQCNYAVANCLMEQYMTRSGYGKYYAWGPWSDVGLLSGKILHNIRQQIRMCGYSFLKSNFVANAVLCLMPTVNNCLIFKGNLQVLLEKQQHLRRLFDEILTPKSSKKFQKCFLLNDQSCFVKSAVLKTIKQYTEIAKIEENVGFGSLGIDSLTILEIQRELSDIFKLDIKVADLYENCTVTLLVRHILDELGKKKPNSIINPCPNNGAEINTEMTKCSNIKEKPKTTMPKQSEKIVITGYSGCFSNAEDAKNLWQNLLLGGAVRSSTSTSSQSSNLTLKNLIPNCESFDRDFWNLSKNEVPLLEPQVRKFIEHCYFALENSGLITERQSRNIAVIAGAEPSDYRVAKFGNDDLLEHLYSKNQKDFLAAWSSNLLDLHGPTFNVYSACSTGLVAIAQAALLLKNNQCDVALAGASSLILPRNAVNQHKKNGIFSRNNVCCPFDIDASGTVPGSSVGVVVLMKLNDALKSKKPIIAVLEEISVNNDGMEKSSFMAPNVKGQYQCIRNALKTTNSNKIQYTECHGTGTEIGDSVELSALDRAYADSKEAKKNICIGSIKANIGHGFAGASIAGLIKLLKIFETNIIPGQIRFKKLNSLLLPKQEWFTVPVENQVTELKQYNLAISSFGIGGTNVHVILSNDTSMCAAKKSHKTMSCSYLLPISAKTSRSCLKMCQDLKHYLDSSCQLADVAYSLQNYRPSYNYRAFVTARTNAEAIKKLKQPRILHCDTVLTNKNIAFFFAPQGVQYIGMAFNFFICEKLFRKIIAWLDQQVRAITGVSLLQIIFDVQNNYIDDERYVQIALFCICYAITLQLASWGIQPSVMIGHSVGEYTAAAVAGVFPPREAIQILYERGKLYSQTPQASMIAVKQYSSKIPKKLEVSAILNDQLMCIVGSEQRIHLFCNELSKKKVDFITMKTKHGFHSSYIDSALPKFCKYLQKFSFQKPKIPILSNIDGQVISEFNAEYMLKHMRSAVRLDKCLKNLPKSIKVIVEIGPEGVLSSLLKTLDNSNLRRVQTVLSEKQSNSNNVDRSDILGLLWSYGFQVHWKSSFPTANLDPNLPNYSFQKQHIPEIATTQEILKTKSNKYNLYEICWMNLKLENDAMKETEMFNNILIFLPIKLNNSLAQLLLDLNNHFCNFLCVYPSKDQRLIAVVDNKIFIDPSNEDSYKRLADYLSSIEFQFTTIVQAWNFTEENLAYPVEKNLYYSYYSMFWIYRHLLQYKVYESTKKLMLLTLLHINSPAECITMLGPLREISCTQLNTRTICLKAGWQLNLYESITLFHHMKHASTLSYYRQQQSDDTCFEYATYKEQIPENSHSSILDNYSILIFGTGALATAFADSLFNNFKNLTIIFASRNAIQSKVNKETYIEKWKSRGHKILVYNTDLDDENATIRIIEKVVQLYGLHVIIHAAGVPSAPTTEKTVQDIKSVLSVKVNGTKHIIKAIDISGVSIRSLILTSSLSAALGIHGNSDYAAANIFLDEIASNYIPGVANCFSIQWPGLKDYGMLANVIESLPEYIAEFLRNQTLDVNEAKKQFQRILRLQKNAAISSTNPIQISENLEKIQKKISIRNEEYKKTEESVTLTKQESRNKIVADVWKQCLSLDHLSPKDNFFQLGGNSLNGLQIIWEIEKRLKVQCTYKELQLNPTLEHFCFHLNNPPESAQKARRRNSVQSVNKLNTIPLSFAQENMYLLRQIDTPTQYNILFSIQFIGDICIRSLRLAILRLIARHNSLREVFLMSADKKLYQETRSLTEAYQNINFQNTDKLSMATLIHNEHQRHWDLSKISINITGLRHTEDQANHTKPTFTLIVSHHHIVADGWSMKIFANDLSELYNFYKNGHKTEVIHPLNENIADFSVWQRNTMQMTNMQAKIKEFLENFGVKEATEIVSSDCSTLNDDASLFRQHKQRLPSKLAESIKRFSMQQNATEYTVMLTALICLIRKFSANFFSNTITIGSSVSGRTVSDVQKLIGYFLNNIIISVDGVKHNANIRSTLALVQNAVQYAREFENIPYHLIVAEAKNGRETAKDNPLFHIYFNFRSRLDYPTVNVDGVKGIVKQLSNNTAFNFSCTVDEIDDEVWITYDYNNAIYSSDSVKQMSVELLKLIADIDGQKRRKLSVLPAINNLSTTKTLSSNDQLMEPIIELIKRTATANPTAVALTTINSHKNYTELMDFVIKLSKRIDQYIVETTGETIQVDTIVAICLPATIIIPVILAIQYSGLPYMSISYPANEKLLLKVMHECKAPMLITEKLLQFLIKTPLPNRKMIHRKRSDPASLAYLIYTSGSTGKPKCVCVQQSNLANFTVQATQQILLRPTATLYHCINTAFDVSAANIFTALTNGAELLVSHNPLEAVKEIADFKPSYAYLPAALLNCSAKDELQKLIVTEHLFVGGESPTSSQLNVCLQNGIFVRQIYGPSEATIWATTNRCTQLEQQCGKVIGNELYPESTMLVSYEGDIINQESALAELVICGKGVARGYLGKEKNFKNFVPNKWRTKEDTVLGRKPIIYHTGDLVMRRKSKYIYCGRLDSEVKIRGFRVNLESVENLLYNYSTEIRNAAVLKHQQLDTLIAFVNGTIDVEDLNSYLQSNLPHYMIPEIIIPLQHFTFNSSGKIDKKALLQNFSHKFYDNYKLNSCNFVTETEKKMFDLWKSLLLPLEAEQCTDHKVTNSFFLSGGNSLKIVELQSKIVDTFKVQLSVAQIYQHPTIKGLCKLIERVRREAQFSGQPKGAKGSEIIELRKTGLEEKNLYIIHAISGSIFPYYPLIPAIPEIYAVYAIEFNCKIPVKTLHQLAVYYARQVSQLLLRYLRIHLKKLKTTLKNILLVNLK</sequence>
<feature type="domain" description="Ketosynthase family 3 (KS3)" evidence="9">
    <location>
        <begin position="2546"/>
        <end position="2942"/>
    </location>
</feature>
<feature type="domain" description="Ketosynthase family 3 (KS3)" evidence="9">
    <location>
        <begin position="176"/>
        <end position="582"/>
    </location>
</feature>
<feature type="domain" description="Carrier" evidence="8">
    <location>
        <begin position="6204"/>
        <end position="6285"/>
    </location>
</feature>
<dbReference type="PANTHER" id="PTHR43775">
    <property type="entry name" value="FATTY ACID SYNTHASE"/>
    <property type="match status" value="1"/>
</dbReference>
<feature type="domain" description="Carrier" evidence="8">
    <location>
        <begin position="5153"/>
        <end position="5228"/>
    </location>
</feature>
<dbReference type="PROSITE" id="PS50075">
    <property type="entry name" value="CARRIER"/>
    <property type="match status" value="5"/>
</dbReference>
<dbReference type="SMART" id="SM00825">
    <property type="entry name" value="PKS_KS"/>
    <property type="match status" value="3"/>
</dbReference>
<dbReference type="Gene3D" id="3.40.47.10">
    <property type="match status" value="3"/>
</dbReference>
<dbReference type="SUPFAM" id="SSF52151">
    <property type="entry name" value="FabD/lysophospholipase-like"/>
    <property type="match status" value="2"/>
</dbReference>
<evidence type="ECO:0000256" key="4">
    <source>
        <dbReference type="ARBA" id="ARBA00022553"/>
    </source>
</evidence>